<dbReference type="AlphaFoldDB" id="A0A9P4LGF7"/>
<dbReference type="OrthoDB" id="3905365at2759"/>
<proteinExistence type="predicted"/>
<feature type="coiled-coil region" evidence="1">
    <location>
        <begin position="334"/>
        <end position="361"/>
    </location>
</feature>
<feature type="compositionally biased region" description="Low complexity" evidence="2">
    <location>
        <begin position="566"/>
        <end position="575"/>
    </location>
</feature>
<keyword evidence="1" id="KW-0175">Coiled coil</keyword>
<sequence length="668" mass="74318">MGDTETSTPRSTTEGPQVKAAKDKNCPFCGQAFTSSSLGRHLDLYIRSKNPKTADGIHIVEEILKLRGGITRRQAKGSVSLSKKDDSGSNTPVNKKASVASEDSSMLEQSPENEDEEELRVGKSRTQFEDVSWCSNGKRQPSRALGTKTPDVRRDVSRQMQKADLEQRFKTGEEAETASATELALRELLKSVREANTKASGSALFDFDPYTLNFPSLCLHILPPPSTLFSPTPFPTAESWSITPPGQKQLDALNKQVRERLLAQQRQRQINQVYPSGAPSNASSAANSPLPTPPLFDPDPQKLFCHIADAFNHWMHQSERTRQEYWQIEMLRCYARADDRRREAEVQLENARREIDYLKANRWTSGATDVSPITIYLGAHTTKELGKLGMDYRNWDYDRLIEKWRGVIRESKTTQLGMAAQKALPGGPASTRSCSMASLPSHPFVAVNQPRQGSPVKVEATPFTAPPTVVDEPCSDQLDAEGDDDEDVDLNQHTPPEEHSMNETHHQPLPPQHQHQQQRHMPLQPTPIHPTQQMQAHMQNQIHATQVQAQAQLQAQANAQAQAHAQAQAWAAARQHMNQSRNQNFSPHQHQQMSPHVQHVSRMNSAASSRRPSVQLMDPHAMNHPAMSLPGGMSMATGMEGIENHQDQFLRMDMGLAAGFVANDGMGS</sequence>
<feature type="compositionally biased region" description="Polar residues" evidence="2">
    <location>
        <begin position="101"/>
        <end position="110"/>
    </location>
</feature>
<feature type="region of interest" description="Disordered" evidence="2">
    <location>
        <begin position="274"/>
        <end position="293"/>
    </location>
</feature>
<evidence type="ECO:0000256" key="2">
    <source>
        <dbReference type="SAM" id="MobiDB-lite"/>
    </source>
</evidence>
<gene>
    <name evidence="3" type="ORF">EK21DRAFT_76066</name>
</gene>
<feature type="compositionally biased region" description="Basic and acidic residues" evidence="2">
    <location>
        <begin position="495"/>
        <end position="506"/>
    </location>
</feature>
<feature type="region of interest" description="Disordered" evidence="2">
    <location>
        <begin position="72"/>
        <end position="123"/>
    </location>
</feature>
<feature type="region of interest" description="Disordered" evidence="2">
    <location>
        <begin position="445"/>
        <end position="536"/>
    </location>
</feature>
<dbReference type="Proteomes" id="UP000799777">
    <property type="component" value="Unassembled WGS sequence"/>
</dbReference>
<reference evidence="3" key="1">
    <citation type="journal article" date="2020" name="Stud. Mycol.">
        <title>101 Dothideomycetes genomes: a test case for predicting lifestyles and emergence of pathogens.</title>
        <authorList>
            <person name="Haridas S."/>
            <person name="Albert R."/>
            <person name="Binder M."/>
            <person name="Bloem J."/>
            <person name="Labutti K."/>
            <person name="Salamov A."/>
            <person name="Andreopoulos B."/>
            <person name="Baker S."/>
            <person name="Barry K."/>
            <person name="Bills G."/>
            <person name="Bluhm B."/>
            <person name="Cannon C."/>
            <person name="Castanera R."/>
            <person name="Culley D."/>
            <person name="Daum C."/>
            <person name="Ezra D."/>
            <person name="Gonzalez J."/>
            <person name="Henrissat B."/>
            <person name="Kuo A."/>
            <person name="Liang C."/>
            <person name="Lipzen A."/>
            <person name="Lutzoni F."/>
            <person name="Magnuson J."/>
            <person name="Mondo S."/>
            <person name="Nolan M."/>
            <person name="Ohm R."/>
            <person name="Pangilinan J."/>
            <person name="Park H.-J."/>
            <person name="Ramirez L."/>
            <person name="Alfaro M."/>
            <person name="Sun H."/>
            <person name="Tritt A."/>
            <person name="Yoshinaga Y."/>
            <person name="Zwiers L.-H."/>
            <person name="Turgeon B."/>
            <person name="Goodwin S."/>
            <person name="Spatafora J."/>
            <person name="Crous P."/>
            <person name="Grigoriev I."/>
        </authorList>
    </citation>
    <scope>NUCLEOTIDE SEQUENCE</scope>
    <source>
        <strain evidence="3">CBS 110217</strain>
    </source>
</reference>
<evidence type="ECO:0000313" key="4">
    <source>
        <dbReference type="Proteomes" id="UP000799777"/>
    </source>
</evidence>
<evidence type="ECO:0000313" key="3">
    <source>
        <dbReference type="EMBL" id="KAF2025591.1"/>
    </source>
</evidence>
<feature type="region of interest" description="Disordered" evidence="2">
    <location>
        <begin position="1"/>
        <end position="25"/>
    </location>
</feature>
<feature type="region of interest" description="Disordered" evidence="2">
    <location>
        <begin position="566"/>
        <end position="590"/>
    </location>
</feature>
<keyword evidence="4" id="KW-1185">Reference proteome</keyword>
<feature type="compositionally biased region" description="Acidic residues" evidence="2">
    <location>
        <begin position="478"/>
        <end position="489"/>
    </location>
</feature>
<feature type="compositionally biased region" description="Polar residues" evidence="2">
    <location>
        <begin position="576"/>
        <end position="590"/>
    </location>
</feature>
<name>A0A9P4LGF7_9PLEO</name>
<dbReference type="EMBL" id="ML978262">
    <property type="protein sequence ID" value="KAF2025591.1"/>
    <property type="molecule type" value="Genomic_DNA"/>
</dbReference>
<accession>A0A9P4LGF7</accession>
<evidence type="ECO:0000256" key="1">
    <source>
        <dbReference type="SAM" id="Coils"/>
    </source>
</evidence>
<feature type="compositionally biased region" description="Low complexity" evidence="2">
    <location>
        <begin position="274"/>
        <end position="289"/>
    </location>
</feature>
<feature type="compositionally biased region" description="Polar residues" evidence="2">
    <location>
        <begin position="1"/>
        <end position="15"/>
    </location>
</feature>
<organism evidence="3 4">
    <name type="scientific">Setomelanomma holmii</name>
    <dbReference type="NCBI Taxonomy" id="210430"/>
    <lineage>
        <taxon>Eukaryota</taxon>
        <taxon>Fungi</taxon>
        <taxon>Dikarya</taxon>
        <taxon>Ascomycota</taxon>
        <taxon>Pezizomycotina</taxon>
        <taxon>Dothideomycetes</taxon>
        <taxon>Pleosporomycetidae</taxon>
        <taxon>Pleosporales</taxon>
        <taxon>Pleosporineae</taxon>
        <taxon>Phaeosphaeriaceae</taxon>
        <taxon>Setomelanomma</taxon>
    </lineage>
</organism>
<feature type="compositionally biased region" description="Low complexity" evidence="2">
    <location>
        <begin position="512"/>
        <end position="523"/>
    </location>
</feature>
<protein>
    <submittedName>
        <fullName evidence="3">Uncharacterized protein</fullName>
    </submittedName>
</protein>
<comment type="caution">
    <text evidence="3">The sequence shown here is derived from an EMBL/GenBank/DDBJ whole genome shotgun (WGS) entry which is preliminary data.</text>
</comment>